<evidence type="ECO:0000313" key="2">
    <source>
        <dbReference type="EMBL" id="MBP1969333.1"/>
    </source>
</evidence>
<reference evidence="2 3" key="1">
    <citation type="submission" date="2021-03" db="EMBL/GenBank/DDBJ databases">
        <title>Genomic Encyclopedia of Type Strains, Phase IV (KMG-IV): sequencing the most valuable type-strain genomes for metagenomic binning, comparative biology and taxonomic classification.</title>
        <authorList>
            <person name="Goeker M."/>
        </authorList>
    </citation>
    <scope>NUCLEOTIDE SEQUENCE [LARGE SCALE GENOMIC DNA]</scope>
    <source>
        <strain evidence="2 3">DSM 25609</strain>
    </source>
</reference>
<dbReference type="PROSITE" id="PS51257">
    <property type="entry name" value="PROKAR_LIPOPROTEIN"/>
    <property type="match status" value="1"/>
</dbReference>
<dbReference type="InterPro" id="IPR050490">
    <property type="entry name" value="Bact_solute-bd_prot1"/>
</dbReference>
<keyword evidence="3" id="KW-1185">Reference proteome</keyword>
<name>A0ABS4IEG5_9BACI</name>
<comment type="caution">
    <text evidence="2">The sequence shown here is derived from an EMBL/GenBank/DDBJ whole genome shotgun (WGS) entry which is preliminary data.</text>
</comment>
<proteinExistence type="predicted"/>
<keyword evidence="1" id="KW-0732">Signal</keyword>
<evidence type="ECO:0000313" key="3">
    <source>
        <dbReference type="Proteomes" id="UP001519345"/>
    </source>
</evidence>
<dbReference type="RefSeq" id="WP_209462525.1">
    <property type="nucleotide sequence ID" value="NZ_CP110224.1"/>
</dbReference>
<accession>A0ABS4IEG5</accession>
<feature type="signal peptide" evidence="1">
    <location>
        <begin position="1"/>
        <end position="20"/>
    </location>
</feature>
<dbReference type="PANTHER" id="PTHR43649:SF12">
    <property type="entry name" value="DIACETYLCHITOBIOSE BINDING PROTEIN DASA"/>
    <property type="match status" value="1"/>
</dbReference>
<dbReference type="Gene3D" id="3.40.190.10">
    <property type="entry name" value="Periplasmic binding protein-like II"/>
    <property type="match status" value="3"/>
</dbReference>
<gene>
    <name evidence="2" type="ORF">J2Z83_001437</name>
</gene>
<dbReference type="Proteomes" id="UP001519345">
    <property type="component" value="Unassembled WGS sequence"/>
</dbReference>
<feature type="chain" id="PRO_5047487283" evidence="1">
    <location>
        <begin position="21"/>
        <end position="546"/>
    </location>
</feature>
<dbReference type="EMBL" id="JAGGKX010000005">
    <property type="protein sequence ID" value="MBP1969333.1"/>
    <property type="molecule type" value="Genomic_DNA"/>
</dbReference>
<evidence type="ECO:0000256" key="1">
    <source>
        <dbReference type="SAM" id="SignalP"/>
    </source>
</evidence>
<sequence length="546" mass="61174">MLKKPFVLLGITMIAMIILAACTEESDAESEENGLTNITTVRTLDDGTVFKDGEDVNDNVVTEWAEEELGIHFDTVWTRPNDEQYNQQMRLGMSANEPLPDVFQVTDGQMIADLIESGRVMPIDDAIEEHASPRLKELFEQFPEAFYEATDEDGQRFGIPRFSGGNGSDTLLWVRQDWLDEFDLEAPETIEELENVMDIFVNEDPDGNGSDDTLGMTLSAGDVGFGRTNIGDTSFIFGAFGDYSPGLWSEAEDGSLVYGSIQPNMKEGLAKIKEWLEKGYISQEIAIEPADQAQESFVSGQSGLMAAPPWAFDYPIGDVFQNVPEAEVKPYPLPSGMDGQAGRKGESLSTGSFLFSSEFEHMDKFFEYLDAIYGYTFGESEYFEDGLFEGYDYIMVDDEPVYDAGSIEEETGEDKVDPGRYLLPTNVPTIPYDMYDLLEEFHETDREPESAYEANLANNKPEYIEAAAIVNSQNDIRIENGFTGAPTETMESSMENLERLELELFANIVYGNQPLDAFDDFVEEWKSSGGDQMTEEVNEWYESVQE</sequence>
<dbReference type="SUPFAM" id="SSF53850">
    <property type="entry name" value="Periplasmic binding protein-like II"/>
    <property type="match status" value="1"/>
</dbReference>
<organism evidence="2 3">
    <name type="scientific">Virgibacillus natechei</name>
    <dbReference type="NCBI Taxonomy" id="1216297"/>
    <lineage>
        <taxon>Bacteria</taxon>
        <taxon>Bacillati</taxon>
        <taxon>Bacillota</taxon>
        <taxon>Bacilli</taxon>
        <taxon>Bacillales</taxon>
        <taxon>Bacillaceae</taxon>
        <taxon>Virgibacillus</taxon>
    </lineage>
</organism>
<protein>
    <submittedName>
        <fullName evidence="2">Aldouronate transport system substrate-binding protein</fullName>
    </submittedName>
</protein>
<dbReference type="PANTHER" id="PTHR43649">
    <property type="entry name" value="ARABINOSE-BINDING PROTEIN-RELATED"/>
    <property type="match status" value="1"/>
</dbReference>
<dbReference type="CDD" id="cd13580">
    <property type="entry name" value="PBP2_AlgQ_like_1"/>
    <property type="match status" value="1"/>
</dbReference>